<dbReference type="InterPro" id="IPR020901">
    <property type="entry name" value="Prtase_inh_Kunz-CS"/>
</dbReference>
<reference evidence="4" key="1">
    <citation type="submission" date="2010-08" db="EMBL/GenBank/DDBJ databases">
        <authorList>
            <consortium name="Caenorhabditis japonica Sequencing Consortium"/>
            <person name="Wilson R.K."/>
        </authorList>
    </citation>
    <scope>NUCLEOTIDE SEQUENCE [LARGE SCALE GENOMIC DNA]</scope>
    <source>
        <strain evidence="4">DF5081</strain>
    </source>
</reference>
<dbReference type="PRINTS" id="PR00759">
    <property type="entry name" value="BASICPTASE"/>
</dbReference>
<dbReference type="SMART" id="SM00131">
    <property type="entry name" value="KU"/>
    <property type="match status" value="1"/>
</dbReference>
<evidence type="ECO:0000256" key="1">
    <source>
        <dbReference type="SAM" id="SignalP"/>
    </source>
</evidence>
<dbReference type="InterPro" id="IPR002223">
    <property type="entry name" value="Kunitz_BPTI"/>
</dbReference>
<dbReference type="SUPFAM" id="SSF57362">
    <property type="entry name" value="BPTI-like"/>
    <property type="match status" value="1"/>
</dbReference>
<accession>A0A8R1I6U6</accession>
<dbReference type="Proteomes" id="UP000005237">
    <property type="component" value="Unassembled WGS sequence"/>
</dbReference>
<dbReference type="GO" id="GO:0004867">
    <property type="term" value="F:serine-type endopeptidase inhibitor activity"/>
    <property type="evidence" value="ECO:0007669"/>
    <property type="project" value="InterPro"/>
</dbReference>
<sequence length="131" mass="14837">MVSHSFFLVQLVALFLFLSQACYAQDVDCFAARDAGNSCSENQSSRMFYYLPRLGTCQPFMYEGCGGNSNRFASAQECRNACANAQAQKDSVSTDETVQMKINQPLIVLQPPMQRFVEIWRPVPELLHFTY</sequence>
<organism evidence="3 4">
    <name type="scientific">Caenorhabditis japonica</name>
    <dbReference type="NCBI Taxonomy" id="281687"/>
    <lineage>
        <taxon>Eukaryota</taxon>
        <taxon>Metazoa</taxon>
        <taxon>Ecdysozoa</taxon>
        <taxon>Nematoda</taxon>
        <taxon>Chromadorea</taxon>
        <taxon>Rhabditida</taxon>
        <taxon>Rhabditina</taxon>
        <taxon>Rhabditomorpha</taxon>
        <taxon>Rhabditoidea</taxon>
        <taxon>Rhabditidae</taxon>
        <taxon>Peloderinae</taxon>
        <taxon>Caenorhabditis</taxon>
    </lineage>
</organism>
<dbReference type="Pfam" id="PF00014">
    <property type="entry name" value="Kunitz_BPTI"/>
    <property type="match status" value="1"/>
</dbReference>
<feature type="domain" description="BPTI/Kunitz inhibitor" evidence="2">
    <location>
        <begin position="29"/>
        <end position="82"/>
    </location>
</feature>
<dbReference type="PROSITE" id="PS50279">
    <property type="entry name" value="BPTI_KUNITZ_2"/>
    <property type="match status" value="1"/>
</dbReference>
<evidence type="ECO:0000313" key="3">
    <source>
        <dbReference type="EnsemblMetazoa" id="CJA26328.1"/>
    </source>
</evidence>
<dbReference type="EnsemblMetazoa" id="CJA26328.1">
    <property type="protein sequence ID" value="CJA26328.1"/>
    <property type="gene ID" value="WBGene00181900"/>
</dbReference>
<dbReference type="InterPro" id="IPR052861">
    <property type="entry name" value="BPTI/Kunitz_domain"/>
</dbReference>
<name>A0A8R1I6U6_CAEJA</name>
<reference evidence="3" key="2">
    <citation type="submission" date="2022-06" db="UniProtKB">
        <authorList>
            <consortium name="EnsemblMetazoa"/>
        </authorList>
    </citation>
    <scope>IDENTIFICATION</scope>
    <source>
        <strain evidence="3">DF5081</strain>
    </source>
</reference>
<evidence type="ECO:0000313" key="4">
    <source>
        <dbReference type="Proteomes" id="UP000005237"/>
    </source>
</evidence>
<feature type="chain" id="PRO_5035862316" evidence="1">
    <location>
        <begin position="25"/>
        <end position="131"/>
    </location>
</feature>
<feature type="signal peptide" evidence="1">
    <location>
        <begin position="1"/>
        <end position="24"/>
    </location>
</feature>
<dbReference type="Gene3D" id="4.10.410.10">
    <property type="entry name" value="Pancreatic trypsin inhibitor Kunitz domain"/>
    <property type="match status" value="1"/>
</dbReference>
<evidence type="ECO:0000259" key="2">
    <source>
        <dbReference type="PROSITE" id="PS50279"/>
    </source>
</evidence>
<dbReference type="PROSITE" id="PS00280">
    <property type="entry name" value="BPTI_KUNITZ_1"/>
    <property type="match status" value="1"/>
</dbReference>
<protein>
    <submittedName>
        <fullName evidence="3">BPTI/Kunitz inhibitor domain-containing protein</fullName>
    </submittedName>
</protein>
<dbReference type="PANTHER" id="PTHR47248:SF7">
    <property type="entry name" value="BPTI_KUNITZ INHIBITOR DOMAIN-CONTAINING PROTEIN"/>
    <property type="match status" value="1"/>
</dbReference>
<dbReference type="InterPro" id="IPR036880">
    <property type="entry name" value="Kunitz_BPTI_sf"/>
</dbReference>
<dbReference type="AlphaFoldDB" id="A0A8R1I6U6"/>
<keyword evidence="1" id="KW-0732">Signal</keyword>
<dbReference type="PANTHER" id="PTHR47248">
    <property type="entry name" value="PROTEIN CBG06772"/>
    <property type="match status" value="1"/>
</dbReference>
<proteinExistence type="predicted"/>
<keyword evidence="4" id="KW-1185">Reference proteome</keyword>